<dbReference type="RefSeq" id="WP_344310762.1">
    <property type="nucleotide sequence ID" value="NZ_BAAANO010000035.1"/>
</dbReference>
<keyword evidence="2" id="KW-1185">Reference proteome</keyword>
<sequence length="157" mass="16376">MPTLVLARHCHASPHAASDVERPLTDEGVAESQRAAAYLARLPISYLVSSAAVRAQQTAAPVRAALEEAGRDVGGYTDSALYHGGVGTWLEAIGTIPADAAGAYIVGHQPTVSAVVGALSHENGIPDRFSPSTIAVFDLPSWDVPFGEYPAPEIVTF</sequence>
<dbReference type="CDD" id="cd07067">
    <property type="entry name" value="HP_PGM_like"/>
    <property type="match status" value="1"/>
</dbReference>
<dbReference type="Gene3D" id="3.40.50.1240">
    <property type="entry name" value="Phosphoglycerate mutase-like"/>
    <property type="match status" value="1"/>
</dbReference>
<dbReference type="Pfam" id="PF00300">
    <property type="entry name" value="His_Phos_1"/>
    <property type="match status" value="1"/>
</dbReference>
<dbReference type="Proteomes" id="UP001500755">
    <property type="component" value="Unassembled WGS sequence"/>
</dbReference>
<dbReference type="SMART" id="SM00855">
    <property type="entry name" value="PGAM"/>
    <property type="match status" value="1"/>
</dbReference>
<protein>
    <submittedName>
        <fullName evidence="1">Phosphohistidine phosphatase SixA</fullName>
    </submittedName>
</protein>
<evidence type="ECO:0000313" key="1">
    <source>
        <dbReference type="EMBL" id="GAA2014873.1"/>
    </source>
</evidence>
<reference evidence="2" key="1">
    <citation type="journal article" date="2019" name="Int. J. Syst. Evol. Microbiol.">
        <title>The Global Catalogue of Microorganisms (GCM) 10K type strain sequencing project: providing services to taxonomists for standard genome sequencing and annotation.</title>
        <authorList>
            <consortium name="The Broad Institute Genomics Platform"/>
            <consortium name="The Broad Institute Genome Sequencing Center for Infectious Disease"/>
            <person name="Wu L."/>
            <person name="Ma J."/>
        </authorList>
    </citation>
    <scope>NUCLEOTIDE SEQUENCE [LARGE SCALE GENOMIC DNA]</scope>
    <source>
        <strain evidence="2">JCM 14546</strain>
    </source>
</reference>
<organism evidence="1 2">
    <name type="scientific">Brevibacterium samyangense</name>
    <dbReference type="NCBI Taxonomy" id="366888"/>
    <lineage>
        <taxon>Bacteria</taxon>
        <taxon>Bacillati</taxon>
        <taxon>Actinomycetota</taxon>
        <taxon>Actinomycetes</taxon>
        <taxon>Micrococcales</taxon>
        <taxon>Brevibacteriaceae</taxon>
        <taxon>Brevibacterium</taxon>
    </lineage>
</organism>
<gene>
    <name evidence="1" type="primary">sixA</name>
    <name evidence="1" type="ORF">GCM10009755_28280</name>
</gene>
<dbReference type="SUPFAM" id="SSF53254">
    <property type="entry name" value="Phosphoglycerate mutase-like"/>
    <property type="match status" value="1"/>
</dbReference>
<dbReference type="InterPro" id="IPR013078">
    <property type="entry name" value="His_Pase_superF_clade-1"/>
</dbReference>
<dbReference type="InterPro" id="IPR029033">
    <property type="entry name" value="His_PPase_superfam"/>
</dbReference>
<dbReference type="EMBL" id="BAAANO010000035">
    <property type="protein sequence ID" value="GAA2014873.1"/>
    <property type="molecule type" value="Genomic_DNA"/>
</dbReference>
<name>A0ABP5F2C7_9MICO</name>
<accession>A0ABP5F2C7</accession>
<proteinExistence type="predicted"/>
<comment type="caution">
    <text evidence="1">The sequence shown here is derived from an EMBL/GenBank/DDBJ whole genome shotgun (WGS) entry which is preliminary data.</text>
</comment>
<evidence type="ECO:0000313" key="2">
    <source>
        <dbReference type="Proteomes" id="UP001500755"/>
    </source>
</evidence>